<dbReference type="Pfam" id="PF10292">
    <property type="entry name" value="7TM_GPCR_Srab"/>
    <property type="match status" value="1"/>
</dbReference>
<comment type="subcellular location">
    <subcellularLocation>
        <location evidence="1">Membrane</location>
        <topology evidence="1">Multi-pass membrane protein</topology>
    </subcellularLocation>
</comment>
<feature type="transmembrane region" description="Helical" evidence="5">
    <location>
        <begin position="285"/>
        <end position="306"/>
    </location>
</feature>
<organism evidence="6 7">
    <name type="scientific">Toxocara canis</name>
    <name type="common">Canine roundworm</name>
    <dbReference type="NCBI Taxonomy" id="6265"/>
    <lineage>
        <taxon>Eukaryota</taxon>
        <taxon>Metazoa</taxon>
        <taxon>Ecdysozoa</taxon>
        <taxon>Nematoda</taxon>
        <taxon>Chromadorea</taxon>
        <taxon>Rhabditida</taxon>
        <taxon>Spirurina</taxon>
        <taxon>Ascaridomorpha</taxon>
        <taxon>Ascaridoidea</taxon>
        <taxon>Toxocaridae</taxon>
        <taxon>Toxocara</taxon>
    </lineage>
</organism>
<protein>
    <submittedName>
        <fullName evidence="6">Serpentine receptor class alpha/beta-14</fullName>
    </submittedName>
</protein>
<dbReference type="InterPro" id="IPR019408">
    <property type="entry name" value="7TM_GPCR_serpentine_rcpt_Srab"/>
</dbReference>
<keyword evidence="2 5" id="KW-0812">Transmembrane</keyword>
<keyword evidence="6" id="KW-0675">Receptor</keyword>
<dbReference type="OMA" id="LHFNMRL"/>
<accession>A0A0B2W1D1</accession>
<comment type="caution">
    <text evidence="6">The sequence shown here is derived from an EMBL/GenBank/DDBJ whole genome shotgun (WGS) entry which is preliminary data.</text>
</comment>
<feature type="transmembrane region" description="Helical" evidence="5">
    <location>
        <begin position="194"/>
        <end position="212"/>
    </location>
</feature>
<evidence type="ECO:0000313" key="6">
    <source>
        <dbReference type="EMBL" id="KHN86985.1"/>
    </source>
</evidence>
<evidence type="ECO:0000256" key="4">
    <source>
        <dbReference type="ARBA" id="ARBA00023136"/>
    </source>
</evidence>
<keyword evidence="4 5" id="KW-0472">Membrane</keyword>
<gene>
    <name evidence="6" type="primary">srab-14</name>
    <name evidence="6" type="ORF">Tcan_14386</name>
</gene>
<dbReference type="PANTHER" id="PTHR46561:SF11">
    <property type="entry name" value="SERPENTINE RECEPTOR CLASS ALPHA_BETA-14"/>
    <property type="match status" value="1"/>
</dbReference>
<feature type="transmembrane region" description="Helical" evidence="5">
    <location>
        <begin position="25"/>
        <end position="50"/>
    </location>
</feature>
<reference evidence="6 7" key="1">
    <citation type="submission" date="2014-11" db="EMBL/GenBank/DDBJ databases">
        <title>Genetic blueprint of the zoonotic pathogen Toxocara canis.</title>
        <authorList>
            <person name="Zhu X.-Q."/>
            <person name="Korhonen P.K."/>
            <person name="Cai H."/>
            <person name="Young N.D."/>
            <person name="Nejsum P."/>
            <person name="von Samson-Himmelstjerna G."/>
            <person name="Boag P.R."/>
            <person name="Tan P."/>
            <person name="Li Q."/>
            <person name="Min J."/>
            <person name="Yang Y."/>
            <person name="Wang X."/>
            <person name="Fang X."/>
            <person name="Hall R.S."/>
            <person name="Hofmann A."/>
            <person name="Sternberg P.W."/>
            <person name="Jex A.R."/>
            <person name="Gasser R.B."/>
        </authorList>
    </citation>
    <scope>NUCLEOTIDE SEQUENCE [LARGE SCALE GENOMIC DNA]</scope>
    <source>
        <strain evidence="6">PN_DK_2014</strain>
    </source>
</reference>
<feature type="transmembrane region" description="Helical" evidence="5">
    <location>
        <begin position="62"/>
        <end position="85"/>
    </location>
</feature>
<evidence type="ECO:0000256" key="3">
    <source>
        <dbReference type="ARBA" id="ARBA00022989"/>
    </source>
</evidence>
<dbReference type="GO" id="GO:0016020">
    <property type="term" value="C:membrane"/>
    <property type="evidence" value="ECO:0007669"/>
    <property type="project" value="UniProtKB-SubCell"/>
</dbReference>
<dbReference type="InterPro" id="IPR053286">
    <property type="entry name" value="Nematode_rcpt-like_srab"/>
</dbReference>
<feature type="transmembrane region" description="Helical" evidence="5">
    <location>
        <begin position="107"/>
        <end position="127"/>
    </location>
</feature>
<evidence type="ECO:0000256" key="1">
    <source>
        <dbReference type="ARBA" id="ARBA00004141"/>
    </source>
</evidence>
<dbReference type="AlphaFoldDB" id="A0A0B2W1D1"/>
<dbReference type="Proteomes" id="UP000031036">
    <property type="component" value="Unassembled WGS sequence"/>
</dbReference>
<keyword evidence="7" id="KW-1185">Reference proteome</keyword>
<proteinExistence type="predicted"/>
<feature type="transmembrane region" description="Helical" evidence="5">
    <location>
        <begin position="243"/>
        <end position="265"/>
    </location>
</feature>
<evidence type="ECO:0000256" key="2">
    <source>
        <dbReference type="ARBA" id="ARBA00022692"/>
    </source>
</evidence>
<feature type="transmembrane region" description="Helical" evidence="5">
    <location>
        <begin position="148"/>
        <end position="166"/>
    </location>
</feature>
<dbReference type="PANTHER" id="PTHR46561">
    <property type="entry name" value="SERPENTINE RECEPTOR, CLASS AB (CLASS A-LIKE)-RELATED"/>
    <property type="match status" value="1"/>
</dbReference>
<sequence>MSASLTDHVCETSIRLYFDRSQLKFIFVVEVLLGVTATLSSTLLTLSIFFNKLLHFNVRISLICFCAALLVANVGIVLNSVYYLISIFYRSPAERCQWLTFAKSDCFAMRNVYSFGATVLVVSTLFLSIERITATLLYRTYEQHQRKWIGFLLAILQWVVGVPIVFCQNKSSGLVLPYCAIELFNPTLSKSAEYILIVVQSCAILIFIVLWNHNRKISMVERPNENALSIRYQIRENIATRKLTMPIVLLSGFFMLSQTLLYAVFLPVHSLYSDVNAYLDDVSRYSIYSEIQLSMLPLMTTVLVYFMGRFDAHIRHSLAHLLGLYRCLSKSGNVVDVTPEEHARHLYFDQLQQQWNQLNGESCDHSRAISRTERAAIYAT</sequence>
<name>A0A0B2W1D1_TOXCA</name>
<dbReference type="SUPFAM" id="SSF81321">
    <property type="entry name" value="Family A G protein-coupled receptor-like"/>
    <property type="match status" value="1"/>
</dbReference>
<evidence type="ECO:0000313" key="7">
    <source>
        <dbReference type="Proteomes" id="UP000031036"/>
    </source>
</evidence>
<dbReference type="OrthoDB" id="5861805at2759"/>
<keyword evidence="3 5" id="KW-1133">Transmembrane helix</keyword>
<dbReference type="EMBL" id="JPKZ01000490">
    <property type="protein sequence ID" value="KHN86985.1"/>
    <property type="molecule type" value="Genomic_DNA"/>
</dbReference>
<evidence type="ECO:0000256" key="5">
    <source>
        <dbReference type="SAM" id="Phobius"/>
    </source>
</evidence>